<gene>
    <name evidence="7" type="primary">101893706</name>
</gene>
<evidence type="ECO:0000256" key="3">
    <source>
        <dbReference type="ARBA" id="ARBA00022833"/>
    </source>
</evidence>
<dbReference type="SUPFAM" id="SSF57850">
    <property type="entry name" value="RING/U-box"/>
    <property type="match status" value="1"/>
</dbReference>
<name>A0A1I8N7M9_MUSDO</name>
<dbReference type="SMART" id="SM00184">
    <property type="entry name" value="RING"/>
    <property type="match status" value="1"/>
</dbReference>
<protein>
    <recommendedName>
        <fullName evidence="6">RING-type domain-containing protein</fullName>
    </recommendedName>
</protein>
<dbReference type="AlphaFoldDB" id="A0A1I8N7M9"/>
<evidence type="ECO:0000256" key="1">
    <source>
        <dbReference type="ARBA" id="ARBA00022723"/>
    </source>
</evidence>
<keyword evidence="3" id="KW-0862">Zinc</keyword>
<evidence type="ECO:0000259" key="6">
    <source>
        <dbReference type="PROSITE" id="PS50089"/>
    </source>
</evidence>
<evidence type="ECO:0000313" key="7">
    <source>
        <dbReference type="EnsemblMetazoa" id="MDOA012410-PB"/>
    </source>
</evidence>
<dbReference type="PANTHER" id="PTHR23327">
    <property type="entry name" value="RING FINGER PROTEIN 127"/>
    <property type="match status" value="1"/>
</dbReference>
<reference evidence="7" key="1">
    <citation type="submission" date="2020-05" db="UniProtKB">
        <authorList>
            <consortium name="EnsemblMetazoa"/>
        </authorList>
    </citation>
    <scope>IDENTIFICATION</scope>
    <source>
        <strain evidence="7">Aabys</strain>
    </source>
</reference>
<dbReference type="Gene3D" id="3.30.40.10">
    <property type="entry name" value="Zinc/RING finger domain, C3HC4 (zinc finger)"/>
    <property type="match status" value="1"/>
</dbReference>
<organism evidence="7">
    <name type="scientific">Musca domestica</name>
    <name type="common">House fly</name>
    <dbReference type="NCBI Taxonomy" id="7370"/>
    <lineage>
        <taxon>Eukaryota</taxon>
        <taxon>Metazoa</taxon>
        <taxon>Ecdysozoa</taxon>
        <taxon>Arthropoda</taxon>
        <taxon>Hexapoda</taxon>
        <taxon>Insecta</taxon>
        <taxon>Pterygota</taxon>
        <taxon>Neoptera</taxon>
        <taxon>Endopterygota</taxon>
        <taxon>Diptera</taxon>
        <taxon>Brachycera</taxon>
        <taxon>Muscomorpha</taxon>
        <taxon>Muscoidea</taxon>
        <taxon>Muscidae</taxon>
        <taxon>Musca</taxon>
    </lineage>
</organism>
<evidence type="ECO:0000256" key="5">
    <source>
        <dbReference type="SAM" id="MobiDB-lite"/>
    </source>
</evidence>
<feature type="region of interest" description="Disordered" evidence="5">
    <location>
        <begin position="57"/>
        <end position="81"/>
    </location>
</feature>
<dbReference type="EnsemblMetazoa" id="MDOA012410-RB">
    <property type="protein sequence ID" value="MDOA012410-PB"/>
    <property type="gene ID" value="MDOA012410"/>
</dbReference>
<feature type="compositionally biased region" description="Polar residues" evidence="5">
    <location>
        <begin position="64"/>
        <end position="81"/>
    </location>
</feature>
<keyword evidence="1" id="KW-0479">Metal-binding</keyword>
<dbReference type="PROSITE" id="PS50089">
    <property type="entry name" value="ZF_RING_2"/>
    <property type="match status" value="1"/>
</dbReference>
<dbReference type="InterPro" id="IPR013083">
    <property type="entry name" value="Znf_RING/FYVE/PHD"/>
</dbReference>
<dbReference type="STRING" id="7370.A0A1I8N7M9"/>
<dbReference type="InterPro" id="IPR001841">
    <property type="entry name" value="Znf_RING"/>
</dbReference>
<dbReference type="InterPro" id="IPR017907">
    <property type="entry name" value="Znf_RING_CS"/>
</dbReference>
<keyword evidence="2 4" id="KW-0863">Zinc-finger</keyword>
<proteinExistence type="predicted"/>
<dbReference type="GO" id="GO:0008270">
    <property type="term" value="F:zinc ion binding"/>
    <property type="evidence" value="ECO:0007669"/>
    <property type="project" value="UniProtKB-KW"/>
</dbReference>
<dbReference type="PROSITE" id="PS00518">
    <property type="entry name" value="ZF_RING_1"/>
    <property type="match status" value="1"/>
</dbReference>
<accession>A0A1I8N7M9</accession>
<evidence type="ECO:0000256" key="4">
    <source>
        <dbReference type="PROSITE-ProRule" id="PRU00175"/>
    </source>
</evidence>
<dbReference type="VEuPathDB" id="VectorBase:MDOMA2_020159"/>
<sequence length="150" mass="17236">MTDLKIERCVLCLDKKRSPVTVECGHSFCRKCLDQYKSYRKHTWAKKCPICRSEFKQKKRGEKGTSSALHTTSSSDPAANTMSENNLLEQFIAIATSDVSEANDIEYVSADDDNLMEDDDSDEDMFYYFEDDVSLESDEPDDSFYDDEIF</sequence>
<feature type="domain" description="RING-type" evidence="6">
    <location>
        <begin position="9"/>
        <end position="52"/>
    </location>
</feature>
<dbReference type="VEuPathDB" id="VectorBase:MDOA012410"/>
<dbReference type="Pfam" id="PF13920">
    <property type="entry name" value="zf-C3HC4_3"/>
    <property type="match status" value="1"/>
</dbReference>
<evidence type="ECO:0000256" key="2">
    <source>
        <dbReference type="ARBA" id="ARBA00022771"/>
    </source>
</evidence>